<keyword evidence="7 17" id="KW-0547">Nucleotide-binding</keyword>
<feature type="transmembrane region" description="Helical" evidence="19">
    <location>
        <begin position="101"/>
        <end position="126"/>
    </location>
</feature>
<dbReference type="Pfam" id="PF01219">
    <property type="entry name" value="DAGK_prokar"/>
    <property type="match status" value="1"/>
</dbReference>
<feature type="binding site" evidence="16">
    <location>
        <begin position="27"/>
        <end position="30"/>
    </location>
    <ligand>
        <name>substrate</name>
    </ligand>
</feature>
<keyword evidence="18" id="KW-0479">Metal-binding</keyword>
<keyword evidence="8 20" id="KW-0418">Kinase</keyword>
<dbReference type="GO" id="GO:0008654">
    <property type="term" value="P:phospholipid biosynthetic process"/>
    <property type="evidence" value="ECO:0007669"/>
    <property type="project" value="UniProtKB-KW"/>
</dbReference>
<accession>A0A1H0BCK1</accession>
<evidence type="ECO:0000256" key="13">
    <source>
        <dbReference type="ARBA" id="ARBA00023209"/>
    </source>
</evidence>
<feature type="binding site" evidence="17">
    <location>
        <position position="81"/>
    </location>
    <ligand>
        <name>ATP</name>
        <dbReference type="ChEBI" id="CHEBI:30616"/>
    </ligand>
</feature>
<keyword evidence="12 19" id="KW-0472">Membrane</keyword>
<dbReference type="AlphaFoldDB" id="A0A1H0BCK1"/>
<keyword evidence="6 19" id="KW-0812">Transmembrane</keyword>
<feature type="binding site" evidence="17">
    <location>
        <begin position="99"/>
        <end position="100"/>
    </location>
    <ligand>
        <name>ATP</name>
        <dbReference type="ChEBI" id="CHEBI:30616"/>
    </ligand>
</feature>
<comment type="subcellular location">
    <subcellularLocation>
        <location evidence="1">Cell membrane</location>
        <topology evidence="1">Multi-pass membrane protein</topology>
    </subcellularLocation>
</comment>
<evidence type="ECO:0000256" key="6">
    <source>
        <dbReference type="ARBA" id="ARBA00022692"/>
    </source>
</evidence>
<keyword evidence="13" id="KW-0594">Phospholipid biosynthesis</keyword>
<dbReference type="InterPro" id="IPR036945">
    <property type="entry name" value="DAGK_sf"/>
</dbReference>
<dbReference type="InterPro" id="IPR000829">
    <property type="entry name" value="DAGK"/>
</dbReference>
<reference evidence="21" key="1">
    <citation type="submission" date="2016-10" db="EMBL/GenBank/DDBJ databases">
        <authorList>
            <person name="Varghese N."/>
            <person name="Submissions S."/>
        </authorList>
    </citation>
    <scope>NUCLEOTIDE SEQUENCE [LARGE SCALE GENOMIC DNA]</scope>
    <source>
        <strain evidence="21">CGMCC 1.10369</strain>
    </source>
</reference>
<dbReference type="CDD" id="cd14265">
    <property type="entry name" value="UDPK_IM_like"/>
    <property type="match status" value="1"/>
</dbReference>
<comment type="cofactor">
    <cofactor evidence="18">
        <name>Mg(2+)</name>
        <dbReference type="ChEBI" id="CHEBI:18420"/>
    </cofactor>
    <text evidence="18">Mn(2+), Zn(2+), Cd(2+) and Co(2+) support activity to lesser extents.</text>
</comment>
<feature type="binding site" evidence="16">
    <location>
        <position position="74"/>
    </location>
    <ligand>
        <name>substrate</name>
    </ligand>
</feature>
<evidence type="ECO:0000313" key="20">
    <source>
        <dbReference type="EMBL" id="SDN43402.1"/>
    </source>
</evidence>
<feature type="binding site" evidence="16">
    <location>
        <position position="14"/>
    </location>
    <ligand>
        <name>substrate</name>
    </ligand>
</feature>
<comment type="similarity">
    <text evidence="2">Belongs to the bacterial diacylglycerol kinase family.</text>
</comment>
<feature type="binding site" evidence="17">
    <location>
        <position position="14"/>
    </location>
    <ligand>
        <name>ATP</name>
        <dbReference type="ChEBI" id="CHEBI:30616"/>
    </ligand>
</feature>
<evidence type="ECO:0000256" key="12">
    <source>
        <dbReference type="ARBA" id="ARBA00023136"/>
    </source>
</evidence>
<dbReference type="EMBL" id="FNIL01000001">
    <property type="protein sequence ID" value="SDN43402.1"/>
    <property type="molecule type" value="Genomic_DNA"/>
</dbReference>
<evidence type="ECO:0000256" key="4">
    <source>
        <dbReference type="ARBA" id="ARBA00022516"/>
    </source>
</evidence>
<dbReference type="Proteomes" id="UP000198778">
    <property type="component" value="Unassembled WGS sequence"/>
</dbReference>
<evidence type="ECO:0000256" key="5">
    <source>
        <dbReference type="ARBA" id="ARBA00022679"/>
    </source>
</evidence>
<feature type="binding site" evidence="17">
    <location>
        <position position="33"/>
    </location>
    <ligand>
        <name>ATP</name>
        <dbReference type="ChEBI" id="CHEBI:30616"/>
    </ligand>
</feature>
<evidence type="ECO:0000313" key="21">
    <source>
        <dbReference type="Proteomes" id="UP000198778"/>
    </source>
</evidence>
<keyword evidence="9 17" id="KW-0067">ATP-binding</keyword>
<dbReference type="GO" id="GO:0005886">
    <property type="term" value="C:plasma membrane"/>
    <property type="evidence" value="ECO:0007669"/>
    <property type="project" value="UniProtKB-SubCell"/>
</dbReference>
<evidence type="ECO:0000256" key="9">
    <source>
        <dbReference type="ARBA" id="ARBA00022840"/>
    </source>
</evidence>
<name>A0A1H0BCK1_9BACI</name>
<keyword evidence="21" id="KW-1185">Reference proteome</keyword>
<dbReference type="GO" id="GO:0005524">
    <property type="term" value="F:ATP binding"/>
    <property type="evidence" value="ECO:0007669"/>
    <property type="project" value="UniProtKB-KW"/>
</dbReference>
<evidence type="ECO:0000256" key="16">
    <source>
        <dbReference type="PIRSR" id="PIRSR600829-2"/>
    </source>
</evidence>
<dbReference type="OrthoDB" id="9789934at2"/>
<evidence type="ECO:0000256" key="14">
    <source>
        <dbReference type="ARBA" id="ARBA00023264"/>
    </source>
</evidence>
<evidence type="ECO:0000256" key="18">
    <source>
        <dbReference type="PIRSR" id="PIRSR600829-4"/>
    </source>
</evidence>
<feature type="transmembrane region" description="Helical" evidence="19">
    <location>
        <begin position="36"/>
        <end position="55"/>
    </location>
</feature>
<dbReference type="PANTHER" id="PTHR34299:SF1">
    <property type="entry name" value="DIACYLGLYCEROL KINASE"/>
    <property type="match status" value="1"/>
</dbReference>
<feature type="binding site" evidence="18">
    <location>
        <position position="81"/>
    </location>
    <ligand>
        <name>a divalent metal cation</name>
        <dbReference type="ChEBI" id="CHEBI:60240"/>
    </ligand>
</feature>
<keyword evidence="10 19" id="KW-1133">Transmembrane helix</keyword>
<sequence>MEYKDNKSFISWSRLKKSFHYASQGVRFTWKNEQNFRIHTLVAFIVFIAAQVFNIPLLEQAVLFIAVGAVLCLELLNTSIEHITDLIIQTYDERAKIIKDTAAGAVLVFSLTAAIVGGMIFIPRIIHIIF</sequence>
<dbReference type="STRING" id="745820.SAMN04488053_101841"/>
<dbReference type="InterPro" id="IPR033717">
    <property type="entry name" value="UDPK"/>
</dbReference>
<organism evidence="20 21">
    <name type="scientific">Alkalicoccus daliensis</name>
    <dbReference type="NCBI Taxonomy" id="745820"/>
    <lineage>
        <taxon>Bacteria</taxon>
        <taxon>Bacillati</taxon>
        <taxon>Bacillota</taxon>
        <taxon>Bacilli</taxon>
        <taxon>Bacillales</taxon>
        <taxon>Bacillaceae</taxon>
        <taxon>Alkalicoccus</taxon>
    </lineage>
</organism>
<feature type="binding site" evidence="18">
    <location>
        <position position="33"/>
    </location>
    <ligand>
        <name>a divalent metal cation</name>
        <dbReference type="ChEBI" id="CHEBI:60240"/>
    </ligand>
</feature>
<evidence type="ECO:0000256" key="1">
    <source>
        <dbReference type="ARBA" id="ARBA00004651"/>
    </source>
</evidence>
<protein>
    <submittedName>
        <fullName evidence="20">Undecaprenol kinase</fullName>
    </submittedName>
</protein>
<keyword evidence="14" id="KW-1208">Phospholipid metabolism</keyword>
<dbReference type="PANTHER" id="PTHR34299">
    <property type="entry name" value="DIACYLGLYCEROL KINASE"/>
    <property type="match status" value="1"/>
</dbReference>
<evidence type="ECO:0000256" key="11">
    <source>
        <dbReference type="ARBA" id="ARBA00023098"/>
    </source>
</evidence>
<evidence type="ECO:0000256" key="7">
    <source>
        <dbReference type="ARBA" id="ARBA00022741"/>
    </source>
</evidence>
<feature type="active site" description="Proton acceptor" evidence="15">
    <location>
        <position position="74"/>
    </location>
</feature>
<keyword evidence="4" id="KW-0444">Lipid biosynthesis</keyword>
<keyword evidence="11" id="KW-0443">Lipid metabolism</keyword>
<gene>
    <name evidence="20" type="ORF">SAMN04488053_101841</name>
</gene>
<feature type="transmembrane region" description="Helical" evidence="19">
    <location>
        <begin position="61"/>
        <end position="80"/>
    </location>
</feature>
<evidence type="ECO:0000256" key="3">
    <source>
        <dbReference type="ARBA" id="ARBA00022475"/>
    </source>
</evidence>
<dbReference type="GO" id="GO:0046872">
    <property type="term" value="F:metal ion binding"/>
    <property type="evidence" value="ECO:0007669"/>
    <property type="project" value="UniProtKB-KW"/>
</dbReference>
<keyword evidence="18" id="KW-0460">Magnesium</keyword>
<evidence type="ECO:0000256" key="10">
    <source>
        <dbReference type="ARBA" id="ARBA00022989"/>
    </source>
</evidence>
<dbReference type="GO" id="GO:0016301">
    <property type="term" value="F:kinase activity"/>
    <property type="evidence" value="ECO:0007669"/>
    <property type="project" value="UniProtKB-KW"/>
</dbReference>
<evidence type="ECO:0000256" key="8">
    <source>
        <dbReference type="ARBA" id="ARBA00022777"/>
    </source>
</evidence>
<dbReference type="Gene3D" id="1.10.287.3610">
    <property type="match status" value="1"/>
</dbReference>
<evidence type="ECO:0000256" key="15">
    <source>
        <dbReference type="PIRSR" id="PIRSR600829-1"/>
    </source>
</evidence>
<evidence type="ECO:0000256" key="17">
    <source>
        <dbReference type="PIRSR" id="PIRSR600829-3"/>
    </source>
</evidence>
<keyword evidence="5" id="KW-0808">Transferase</keyword>
<evidence type="ECO:0000256" key="2">
    <source>
        <dbReference type="ARBA" id="ARBA00005967"/>
    </source>
</evidence>
<feature type="binding site" evidence="17">
    <location>
        <position position="21"/>
    </location>
    <ligand>
        <name>ATP</name>
        <dbReference type="ChEBI" id="CHEBI:30616"/>
    </ligand>
</feature>
<evidence type="ECO:0000256" key="19">
    <source>
        <dbReference type="SAM" id="Phobius"/>
    </source>
</evidence>
<keyword evidence="3" id="KW-1003">Cell membrane</keyword>
<proteinExistence type="inferred from homology"/>
<dbReference type="RefSeq" id="WP_090840838.1">
    <property type="nucleotide sequence ID" value="NZ_FNIL01000001.1"/>
</dbReference>